<dbReference type="AlphaFoldDB" id="A0A382DTQ5"/>
<accession>A0A382DTQ5</accession>
<reference evidence="1" key="1">
    <citation type="submission" date="2018-05" db="EMBL/GenBank/DDBJ databases">
        <authorList>
            <person name="Lanie J.A."/>
            <person name="Ng W.-L."/>
            <person name="Kazmierczak K.M."/>
            <person name="Andrzejewski T.M."/>
            <person name="Davidsen T.M."/>
            <person name="Wayne K.J."/>
            <person name="Tettelin H."/>
            <person name="Glass J.I."/>
            <person name="Rusch D."/>
            <person name="Podicherti R."/>
            <person name="Tsui H.-C.T."/>
            <person name="Winkler M.E."/>
        </authorList>
    </citation>
    <scope>NUCLEOTIDE SEQUENCE</scope>
</reference>
<gene>
    <name evidence="1" type="ORF">METZ01_LOCUS194740</name>
</gene>
<name>A0A382DTQ5_9ZZZZ</name>
<proteinExistence type="predicted"/>
<dbReference type="EMBL" id="UINC01041094">
    <property type="protein sequence ID" value="SVB41886.1"/>
    <property type="molecule type" value="Genomic_DNA"/>
</dbReference>
<organism evidence="1">
    <name type="scientific">marine metagenome</name>
    <dbReference type="NCBI Taxonomy" id="408172"/>
    <lineage>
        <taxon>unclassified sequences</taxon>
        <taxon>metagenomes</taxon>
        <taxon>ecological metagenomes</taxon>
    </lineage>
</organism>
<sequence>MPQAFLAQKKKQEIETLIIIDRIINREGTIKIKGHINRSGTSFLRAETPHKDRPTFPDMSKIYKNKSGETVITVGPERFVENNKQKTKTISEALAPIAALWSYVGVSLQAYGCGKKITSPLKLIEGISKLG</sequence>
<evidence type="ECO:0000313" key="1">
    <source>
        <dbReference type="EMBL" id="SVB41886.1"/>
    </source>
</evidence>
<protein>
    <submittedName>
        <fullName evidence="1">Uncharacterized protein</fullName>
    </submittedName>
</protein>